<evidence type="ECO:0000256" key="5">
    <source>
        <dbReference type="ARBA" id="ARBA00022723"/>
    </source>
</evidence>
<comment type="catalytic activity">
    <reaction evidence="9">
        <text>a 5'-end NAD(+)-phospho-ribonucleoside in mRNA + H2O = a 5'-end phospho-adenosine-phospho-ribonucleoside in mRNA + beta-nicotinamide D-ribonucleotide + 2 H(+)</text>
        <dbReference type="Rhea" id="RHEA:60876"/>
        <dbReference type="Rhea" id="RHEA-COMP:15698"/>
        <dbReference type="Rhea" id="RHEA-COMP:15719"/>
        <dbReference type="ChEBI" id="CHEBI:14649"/>
        <dbReference type="ChEBI" id="CHEBI:15377"/>
        <dbReference type="ChEBI" id="CHEBI:15378"/>
        <dbReference type="ChEBI" id="CHEBI:144029"/>
        <dbReference type="ChEBI" id="CHEBI:144051"/>
    </reaction>
    <physiologicalReaction direction="left-to-right" evidence="9">
        <dbReference type="Rhea" id="RHEA:60877"/>
    </physiologicalReaction>
</comment>
<evidence type="ECO:0000256" key="9">
    <source>
        <dbReference type="ARBA" id="ARBA00023679"/>
    </source>
</evidence>
<dbReference type="InterPro" id="IPR015797">
    <property type="entry name" value="NUDIX_hydrolase-like_dom_sf"/>
</dbReference>
<keyword evidence="7" id="KW-0460">Magnesium</keyword>
<evidence type="ECO:0000256" key="6">
    <source>
        <dbReference type="ARBA" id="ARBA00022801"/>
    </source>
</evidence>
<protein>
    <recommendedName>
        <fullName evidence="4">NAD(+) diphosphatase</fullName>
        <ecNumber evidence="4">3.6.1.22</ecNumber>
    </recommendedName>
</protein>
<dbReference type="Pfam" id="PF09296">
    <property type="entry name" value="NUDIX-like"/>
    <property type="match status" value="1"/>
</dbReference>
<dbReference type="PROSITE" id="PS00893">
    <property type="entry name" value="NUDIX_BOX"/>
    <property type="match status" value="1"/>
</dbReference>
<dbReference type="CDD" id="cd03429">
    <property type="entry name" value="NUDIX_NADH_pyrophosphatase_Nudt13"/>
    <property type="match status" value="1"/>
</dbReference>
<dbReference type="InterPro" id="IPR000086">
    <property type="entry name" value="NUDIX_hydrolase_dom"/>
</dbReference>
<dbReference type="PANTHER" id="PTHR42904:SF6">
    <property type="entry name" value="NAD-CAPPED RNA HYDROLASE NUDT12"/>
    <property type="match status" value="1"/>
</dbReference>
<evidence type="ECO:0000256" key="1">
    <source>
        <dbReference type="ARBA" id="ARBA00001946"/>
    </source>
</evidence>
<keyword evidence="6" id="KW-0378">Hydrolase</keyword>
<dbReference type="GO" id="GO:0005777">
    <property type="term" value="C:peroxisome"/>
    <property type="evidence" value="ECO:0007669"/>
    <property type="project" value="TreeGrafter"/>
</dbReference>
<dbReference type="InterPro" id="IPR049734">
    <property type="entry name" value="NudC-like_C"/>
</dbReference>
<evidence type="ECO:0000256" key="2">
    <source>
        <dbReference type="ARBA" id="ARBA00001947"/>
    </source>
</evidence>
<dbReference type="EMBL" id="CAFBMK010000196">
    <property type="protein sequence ID" value="CAB4935522.1"/>
    <property type="molecule type" value="Genomic_DNA"/>
</dbReference>
<dbReference type="PROSITE" id="PS51462">
    <property type="entry name" value="NUDIX"/>
    <property type="match status" value="1"/>
</dbReference>
<keyword evidence="8" id="KW-0520">NAD</keyword>
<sequence length="282" mass="30130">MLGDAGVRSSGSALEYVPLDDVVEQARRMDDLVLLGVDAHGPLYAVDEDPPPHGVRAPLVGAGGMRGEPAPEAAERLGVRSAAQVLSQAEGGLVAYATGLLNWHRATRFCGVCGGATTSGEGGTSRTCDVCGTGHHPRTDPVVIMLVADEQGDRVLLGRQSAWPARRYSTLAGFVSPGESLEEAVAREVLEEVGVLVGVPEYHSSQPWPFPCSLMLGFVVPYRSGDIGGTDDELQDARWFSRDEVREAALDDSWDHPPEGDGLLLPPRSAIARRLIESWVER</sequence>
<comment type="cofactor">
    <cofactor evidence="1">
        <name>Mg(2+)</name>
        <dbReference type="ChEBI" id="CHEBI:18420"/>
    </cofactor>
</comment>
<comment type="cofactor">
    <cofactor evidence="2">
        <name>Zn(2+)</name>
        <dbReference type="ChEBI" id="CHEBI:29105"/>
    </cofactor>
</comment>
<evidence type="ECO:0000256" key="3">
    <source>
        <dbReference type="ARBA" id="ARBA00009595"/>
    </source>
</evidence>
<organism evidence="11">
    <name type="scientific">freshwater metagenome</name>
    <dbReference type="NCBI Taxonomy" id="449393"/>
    <lineage>
        <taxon>unclassified sequences</taxon>
        <taxon>metagenomes</taxon>
        <taxon>ecological metagenomes</taxon>
    </lineage>
</organism>
<gene>
    <name evidence="11" type="ORF">UFOPK3564_02624</name>
</gene>
<reference evidence="11" key="1">
    <citation type="submission" date="2020-05" db="EMBL/GenBank/DDBJ databases">
        <authorList>
            <person name="Chiriac C."/>
            <person name="Salcher M."/>
            <person name="Ghai R."/>
            <person name="Kavagutti S V."/>
        </authorList>
    </citation>
    <scope>NUCLEOTIDE SEQUENCE</scope>
</reference>
<dbReference type="InterPro" id="IPR050241">
    <property type="entry name" value="NAD-cap_RNA_hydrolase_NudC"/>
</dbReference>
<dbReference type="GO" id="GO:0006742">
    <property type="term" value="P:NADP+ catabolic process"/>
    <property type="evidence" value="ECO:0007669"/>
    <property type="project" value="TreeGrafter"/>
</dbReference>
<dbReference type="InterPro" id="IPR020084">
    <property type="entry name" value="NUDIX_hydrolase_CS"/>
</dbReference>
<evidence type="ECO:0000256" key="8">
    <source>
        <dbReference type="ARBA" id="ARBA00023027"/>
    </source>
</evidence>
<dbReference type="NCBIfam" id="NF001299">
    <property type="entry name" value="PRK00241.1"/>
    <property type="match status" value="1"/>
</dbReference>
<dbReference type="InterPro" id="IPR015375">
    <property type="entry name" value="NADH_PPase-like_N"/>
</dbReference>
<dbReference type="GO" id="GO:0035529">
    <property type="term" value="F:NADH pyrophosphatase activity"/>
    <property type="evidence" value="ECO:0007669"/>
    <property type="project" value="TreeGrafter"/>
</dbReference>
<accession>A0A6J7IZ31</accession>
<dbReference type="AlphaFoldDB" id="A0A6J7IZ31"/>
<dbReference type="GO" id="GO:0046872">
    <property type="term" value="F:metal ion binding"/>
    <property type="evidence" value="ECO:0007669"/>
    <property type="project" value="UniProtKB-KW"/>
</dbReference>
<dbReference type="Gene3D" id="3.90.79.10">
    <property type="entry name" value="Nucleoside Triphosphate Pyrophosphohydrolase"/>
    <property type="match status" value="1"/>
</dbReference>
<dbReference type="SUPFAM" id="SSF55811">
    <property type="entry name" value="Nudix"/>
    <property type="match status" value="1"/>
</dbReference>
<dbReference type="Gene3D" id="3.90.79.20">
    <property type="match status" value="1"/>
</dbReference>
<evidence type="ECO:0000256" key="7">
    <source>
        <dbReference type="ARBA" id="ARBA00022842"/>
    </source>
</evidence>
<evidence type="ECO:0000313" key="11">
    <source>
        <dbReference type="EMBL" id="CAB4935522.1"/>
    </source>
</evidence>
<proteinExistence type="inferred from homology"/>
<dbReference type="PANTHER" id="PTHR42904">
    <property type="entry name" value="NUDIX HYDROLASE, NUDC SUBFAMILY"/>
    <property type="match status" value="1"/>
</dbReference>
<keyword evidence="5" id="KW-0479">Metal-binding</keyword>
<dbReference type="Pfam" id="PF00293">
    <property type="entry name" value="NUDIX"/>
    <property type="match status" value="1"/>
</dbReference>
<evidence type="ECO:0000256" key="4">
    <source>
        <dbReference type="ARBA" id="ARBA00012381"/>
    </source>
</evidence>
<name>A0A6J7IZ31_9ZZZZ</name>
<feature type="domain" description="Nudix hydrolase" evidence="10">
    <location>
        <begin position="137"/>
        <end position="263"/>
    </location>
</feature>
<evidence type="ECO:0000259" key="10">
    <source>
        <dbReference type="PROSITE" id="PS51462"/>
    </source>
</evidence>
<dbReference type="EC" id="3.6.1.22" evidence="4"/>
<dbReference type="GO" id="GO:0019677">
    <property type="term" value="P:NAD+ catabolic process"/>
    <property type="evidence" value="ECO:0007669"/>
    <property type="project" value="TreeGrafter"/>
</dbReference>
<comment type="similarity">
    <text evidence="3">Belongs to the Nudix hydrolase family. NudC subfamily.</text>
</comment>
<dbReference type="GO" id="GO:0005829">
    <property type="term" value="C:cytosol"/>
    <property type="evidence" value="ECO:0007669"/>
    <property type="project" value="TreeGrafter"/>
</dbReference>